<accession>A0A382QPN0</accession>
<organism evidence="1">
    <name type="scientific">marine metagenome</name>
    <dbReference type="NCBI Taxonomy" id="408172"/>
    <lineage>
        <taxon>unclassified sequences</taxon>
        <taxon>metagenomes</taxon>
        <taxon>ecological metagenomes</taxon>
    </lineage>
</organism>
<gene>
    <name evidence="1" type="ORF">METZ01_LOCUS340250</name>
</gene>
<sequence length="46" mass="4981">MDESFLSLGFGAKNGASVSVNNLDIPTRLTNFLKVLLRTIVTGIEK</sequence>
<name>A0A382QPN0_9ZZZZ</name>
<dbReference type="EMBL" id="UINC01115980">
    <property type="protein sequence ID" value="SVC87396.1"/>
    <property type="molecule type" value="Genomic_DNA"/>
</dbReference>
<evidence type="ECO:0000313" key="1">
    <source>
        <dbReference type="EMBL" id="SVC87396.1"/>
    </source>
</evidence>
<reference evidence="1" key="1">
    <citation type="submission" date="2018-05" db="EMBL/GenBank/DDBJ databases">
        <authorList>
            <person name="Lanie J.A."/>
            <person name="Ng W.-L."/>
            <person name="Kazmierczak K.M."/>
            <person name="Andrzejewski T.M."/>
            <person name="Davidsen T.M."/>
            <person name="Wayne K.J."/>
            <person name="Tettelin H."/>
            <person name="Glass J.I."/>
            <person name="Rusch D."/>
            <person name="Podicherti R."/>
            <person name="Tsui H.-C.T."/>
            <person name="Winkler M.E."/>
        </authorList>
    </citation>
    <scope>NUCLEOTIDE SEQUENCE</scope>
</reference>
<proteinExistence type="predicted"/>
<protein>
    <submittedName>
        <fullName evidence="1">Uncharacterized protein</fullName>
    </submittedName>
</protein>
<dbReference type="AlphaFoldDB" id="A0A382QPN0"/>